<sequence length="123" mass="13336">MDTLWSRTPDLALLLFGPLLAWTAGGWWRHPERAPAWAARRRPRTVRCWAAAFVLLGIGMGSSGVYGLTGLPEPWLAGFCRTAGPLLYLLAVWGPAVHEALGRDEDRPAAPAPARGTPRGPKD</sequence>
<feature type="region of interest" description="Disordered" evidence="1">
    <location>
        <begin position="103"/>
        <end position="123"/>
    </location>
</feature>
<feature type="transmembrane region" description="Helical" evidence="2">
    <location>
        <begin position="12"/>
        <end position="28"/>
    </location>
</feature>
<evidence type="ECO:0000256" key="2">
    <source>
        <dbReference type="SAM" id="Phobius"/>
    </source>
</evidence>
<gene>
    <name evidence="3" type="ORF">A4G23_02918</name>
</gene>
<organism evidence="3 4">
    <name type="scientific">Streptomyces rubrolavendulae</name>
    <dbReference type="NCBI Taxonomy" id="285473"/>
    <lineage>
        <taxon>Bacteria</taxon>
        <taxon>Bacillati</taxon>
        <taxon>Actinomycetota</taxon>
        <taxon>Actinomycetes</taxon>
        <taxon>Kitasatosporales</taxon>
        <taxon>Streptomycetaceae</taxon>
        <taxon>Streptomyces</taxon>
    </lineage>
</organism>
<dbReference type="RefSeq" id="WP_069977296.1">
    <property type="nucleotide sequence ID" value="NZ_CP017316.1"/>
</dbReference>
<reference evidence="3 4" key="1">
    <citation type="submission" date="2016-09" db="EMBL/GenBank/DDBJ databases">
        <title>Streptomyces rubrolavendulae MJM4426 Genome sequencing and assembly.</title>
        <authorList>
            <person name="Kim J.-G."/>
        </authorList>
    </citation>
    <scope>NUCLEOTIDE SEQUENCE [LARGE SCALE GENOMIC DNA]</scope>
    <source>
        <strain evidence="3 4">MJM4426</strain>
    </source>
</reference>
<dbReference type="AlphaFoldDB" id="A0A1D8G3P4"/>
<name>A0A1D8G3P4_9ACTN</name>
<accession>A0A1D8G3P4</accession>
<keyword evidence="2" id="KW-0472">Membrane</keyword>
<proteinExistence type="predicted"/>
<feature type="transmembrane region" description="Helical" evidence="2">
    <location>
        <begin position="75"/>
        <end position="93"/>
    </location>
</feature>
<dbReference type="KEGG" id="srn:A4G23_02918"/>
<keyword evidence="4" id="KW-1185">Reference proteome</keyword>
<dbReference type="Proteomes" id="UP000095349">
    <property type="component" value="Chromosome"/>
</dbReference>
<dbReference type="EMBL" id="CP017316">
    <property type="protein sequence ID" value="AOT60055.1"/>
    <property type="molecule type" value="Genomic_DNA"/>
</dbReference>
<evidence type="ECO:0000313" key="3">
    <source>
        <dbReference type="EMBL" id="AOT60055.1"/>
    </source>
</evidence>
<evidence type="ECO:0000256" key="1">
    <source>
        <dbReference type="SAM" id="MobiDB-lite"/>
    </source>
</evidence>
<feature type="transmembrane region" description="Helical" evidence="2">
    <location>
        <begin position="49"/>
        <end position="69"/>
    </location>
</feature>
<feature type="compositionally biased region" description="Low complexity" evidence="1">
    <location>
        <begin position="112"/>
        <end position="123"/>
    </location>
</feature>
<keyword evidence="2" id="KW-1133">Transmembrane helix</keyword>
<keyword evidence="2" id="KW-0812">Transmembrane</keyword>
<protein>
    <submittedName>
        <fullName evidence="3">Uncharacterized protein</fullName>
    </submittedName>
</protein>
<evidence type="ECO:0000313" key="4">
    <source>
        <dbReference type="Proteomes" id="UP000095349"/>
    </source>
</evidence>
<dbReference type="GeneID" id="33067074"/>